<dbReference type="InterPro" id="IPR036188">
    <property type="entry name" value="FAD/NAD-bd_sf"/>
</dbReference>
<evidence type="ECO:0000259" key="5">
    <source>
        <dbReference type="Pfam" id="PF07992"/>
    </source>
</evidence>
<gene>
    <name evidence="6" type="ORF">HKK74_23995</name>
</gene>
<comment type="similarity">
    <text evidence="1">Belongs to the FAD-dependent oxidoreductase family.</text>
</comment>
<dbReference type="Pfam" id="PF07992">
    <property type="entry name" value="Pyr_redox_2"/>
    <property type="match status" value="1"/>
</dbReference>
<evidence type="ECO:0000313" key="6">
    <source>
        <dbReference type="EMBL" id="MBC6468533.1"/>
    </source>
</evidence>
<keyword evidence="3" id="KW-0274">FAD</keyword>
<reference evidence="6 7" key="1">
    <citation type="submission" date="2020-06" db="EMBL/GenBank/DDBJ databases">
        <title>Actinomadura xiongansis sp. nov., isolated from soil of Baiyangdian.</title>
        <authorList>
            <person name="Zhang X."/>
        </authorList>
    </citation>
    <scope>NUCLEOTIDE SEQUENCE [LARGE SCALE GENOMIC DNA]</scope>
    <source>
        <strain evidence="6 7">HBUM206468</strain>
    </source>
</reference>
<comment type="caution">
    <text evidence="6">The sequence shown here is derived from an EMBL/GenBank/DDBJ whole genome shotgun (WGS) entry which is preliminary data.</text>
</comment>
<keyword evidence="4" id="KW-0560">Oxidoreductase</keyword>
<evidence type="ECO:0000256" key="1">
    <source>
        <dbReference type="ARBA" id="ARBA00006442"/>
    </source>
</evidence>
<sequence length="379" mass="39710">MTEAPRSPRSARPTVVVVGGGYGGISVAKSLDDVADVILVEPKDAFVHNVAALRALVEPDWLSRIFLPYDRLLAHGRVVRDRAVMVGAGRVVLASGDELAADYIVLATGSRYPFPAKTELDSADQTLERYQLIHKALANAGRVLLLGAGPVGLELAGEILAVWPDKHVTIANGSSDILPGGYNPDLRSDLRRQLTDLGVEFVLGSPLRGTPPTAPGVLETFSLTTEAGRNLTADVWFRCHGISPVTDYLDEELADALTSGGYLEVTSDLRVFDQDTVFAIGDIAAIDGNMAALAGVQAEIAAANIRTLIEGDGVLTEYEPAMPGIIVPLGPNGGAGQFAGQPGIVPPEVVSQVKGQIMFVDRYAGLLGVTVPGGPAYGG</sequence>
<organism evidence="6 7">
    <name type="scientific">Actinomadura alba</name>
    <dbReference type="NCBI Taxonomy" id="406431"/>
    <lineage>
        <taxon>Bacteria</taxon>
        <taxon>Bacillati</taxon>
        <taxon>Actinomycetota</taxon>
        <taxon>Actinomycetes</taxon>
        <taxon>Streptosporangiales</taxon>
        <taxon>Thermomonosporaceae</taxon>
        <taxon>Actinomadura</taxon>
    </lineage>
</organism>
<dbReference type="PANTHER" id="PTHR43735">
    <property type="entry name" value="APOPTOSIS-INDUCING FACTOR 1"/>
    <property type="match status" value="1"/>
</dbReference>
<proteinExistence type="inferred from homology"/>
<dbReference type="SUPFAM" id="SSF51905">
    <property type="entry name" value="FAD/NAD(P)-binding domain"/>
    <property type="match status" value="1"/>
</dbReference>
<dbReference type="EMBL" id="JABVEC010000019">
    <property type="protein sequence ID" value="MBC6468533.1"/>
    <property type="molecule type" value="Genomic_DNA"/>
</dbReference>
<evidence type="ECO:0000256" key="4">
    <source>
        <dbReference type="ARBA" id="ARBA00023002"/>
    </source>
</evidence>
<evidence type="ECO:0000256" key="3">
    <source>
        <dbReference type="ARBA" id="ARBA00022827"/>
    </source>
</evidence>
<dbReference type="InterPro" id="IPR023753">
    <property type="entry name" value="FAD/NAD-binding_dom"/>
</dbReference>
<name>A0ABR7LUK5_9ACTN</name>
<dbReference type="PANTHER" id="PTHR43735:SF3">
    <property type="entry name" value="FERROPTOSIS SUPPRESSOR PROTEIN 1"/>
    <property type="match status" value="1"/>
</dbReference>
<protein>
    <submittedName>
        <fullName evidence="6">FAD-dependent oxidoreductase</fullName>
    </submittedName>
</protein>
<keyword evidence="2" id="KW-0285">Flavoprotein</keyword>
<dbReference type="Proteomes" id="UP000805614">
    <property type="component" value="Unassembled WGS sequence"/>
</dbReference>
<dbReference type="RefSeq" id="WP_187245576.1">
    <property type="nucleotide sequence ID" value="NZ_BAAAOK010000014.1"/>
</dbReference>
<dbReference type="Gene3D" id="3.50.50.100">
    <property type="match status" value="1"/>
</dbReference>
<dbReference type="PRINTS" id="PR00368">
    <property type="entry name" value="FADPNR"/>
</dbReference>
<evidence type="ECO:0000256" key="2">
    <source>
        <dbReference type="ARBA" id="ARBA00022630"/>
    </source>
</evidence>
<keyword evidence="7" id="KW-1185">Reference proteome</keyword>
<accession>A0ABR7LUK5</accession>
<feature type="domain" description="FAD/NAD(P)-binding" evidence="5">
    <location>
        <begin position="14"/>
        <end position="287"/>
    </location>
</feature>
<evidence type="ECO:0000313" key="7">
    <source>
        <dbReference type="Proteomes" id="UP000805614"/>
    </source>
</evidence>